<evidence type="ECO:0000313" key="3">
    <source>
        <dbReference type="Proteomes" id="UP000027730"/>
    </source>
</evidence>
<dbReference type="HOGENOM" id="CLU_2497518_0_0_1"/>
<feature type="region of interest" description="Disordered" evidence="1">
    <location>
        <begin position="22"/>
        <end position="86"/>
    </location>
</feature>
<dbReference type="EMBL" id="KL584705">
    <property type="protein sequence ID" value="KEQ75237.1"/>
    <property type="molecule type" value="Genomic_DNA"/>
</dbReference>
<proteinExistence type="predicted"/>
<keyword evidence="3" id="KW-1185">Reference proteome</keyword>
<gene>
    <name evidence="2" type="ORF">M436DRAFT_79654</name>
</gene>
<dbReference type="AlphaFoldDB" id="A0A074WZL8"/>
<dbReference type="RefSeq" id="XP_013429824.1">
    <property type="nucleotide sequence ID" value="XM_013574370.1"/>
</dbReference>
<evidence type="ECO:0000256" key="1">
    <source>
        <dbReference type="SAM" id="MobiDB-lite"/>
    </source>
</evidence>
<accession>A0A074WZL8</accession>
<sequence length="86" mass="9695">MKDCGNDVYYTYVEDSRVMHQYATGEDPLDDIDYGDSDDDSDAEASDVDERDKRDAKDGDFNESKAAGESKRTVRMDQSPKLEIST</sequence>
<feature type="compositionally biased region" description="Acidic residues" evidence="1">
    <location>
        <begin position="27"/>
        <end position="47"/>
    </location>
</feature>
<organism evidence="2 3">
    <name type="scientific">Aureobasidium namibiae CBS 147.97</name>
    <dbReference type="NCBI Taxonomy" id="1043004"/>
    <lineage>
        <taxon>Eukaryota</taxon>
        <taxon>Fungi</taxon>
        <taxon>Dikarya</taxon>
        <taxon>Ascomycota</taxon>
        <taxon>Pezizomycotina</taxon>
        <taxon>Dothideomycetes</taxon>
        <taxon>Dothideomycetidae</taxon>
        <taxon>Dothideales</taxon>
        <taxon>Saccotheciaceae</taxon>
        <taxon>Aureobasidium</taxon>
    </lineage>
</organism>
<protein>
    <submittedName>
        <fullName evidence="2">Uncharacterized protein</fullName>
    </submittedName>
</protein>
<reference evidence="2 3" key="1">
    <citation type="journal article" date="2014" name="BMC Genomics">
        <title>Genome sequencing of four Aureobasidium pullulans varieties: biotechnological potential, stress tolerance, and description of new species.</title>
        <authorList>
            <person name="Gostin Ar C."/>
            <person name="Ohm R.A."/>
            <person name="Kogej T."/>
            <person name="Sonjak S."/>
            <person name="Turk M."/>
            <person name="Zajc J."/>
            <person name="Zalar P."/>
            <person name="Grube M."/>
            <person name="Sun H."/>
            <person name="Han J."/>
            <person name="Sharma A."/>
            <person name="Chiniquy J."/>
            <person name="Ngan C.Y."/>
            <person name="Lipzen A."/>
            <person name="Barry K."/>
            <person name="Grigoriev I.V."/>
            <person name="Gunde-Cimerman N."/>
        </authorList>
    </citation>
    <scope>NUCLEOTIDE SEQUENCE [LARGE SCALE GENOMIC DNA]</scope>
    <source>
        <strain evidence="2 3">CBS 147.97</strain>
    </source>
</reference>
<dbReference type="Proteomes" id="UP000027730">
    <property type="component" value="Unassembled WGS sequence"/>
</dbReference>
<dbReference type="GeneID" id="25416469"/>
<name>A0A074WZL8_9PEZI</name>
<evidence type="ECO:0000313" key="2">
    <source>
        <dbReference type="EMBL" id="KEQ75237.1"/>
    </source>
</evidence>
<feature type="compositionally biased region" description="Basic and acidic residues" evidence="1">
    <location>
        <begin position="48"/>
        <end position="80"/>
    </location>
</feature>